<accession>A0ABP9VEW8</accession>
<dbReference type="Proteomes" id="UP001458946">
    <property type="component" value="Unassembled WGS sequence"/>
</dbReference>
<comment type="caution">
    <text evidence="1">The sequence shown here is derived from an EMBL/GenBank/DDBJ whole genome shotgun (WGS) entry which is preliminary data.</text>
</comment>
<name>A0ABP9VEW8_9DEIO</name>
<evidence type="ECO:0000313" key="2">
    <source>
        <dbReference type="Proteomes" id="UP001458946"/>
    </source>
</evidence>
<proteinExistence type="predicted"/>
<organism evidence="1 2">
    <name type="scientific">Deinococcus xinjiangensis</name>
    <dbReference type="NCBI Taxonomy" id="457454"/>
    <lineage>
        <taxon>Bacteria</taxon>
        <taxon>Thermotogati</taxon>
        <taxon>Deinococcota</taxon>
        <taxon>Deinococci</taxon>
        <taxon>Deinococcales</taxon>
        <taxon>Deinococcaceae</taxon>
        <taxon>Deinococcus</taxon>
    </lineage>
</organism>
<dbReference type="EMBL" id="BAABRN010000066">
    <property type="protein sequence ID" value="GAA5503776.1"/>
    <property type="molecule type" value="Genomic_DNA"/>
</dbReference>
<evidence type="ECO:0000313" key="1">
    <source>
        <dbReference type="EMBL" id="GAA5503776.1"/>
    </source>
</evidence>
<gene>
    <name evidence="1" type="ORF">Dxin01_03539</name>
</gene>
<protein>
    <submittedName>
        <fullName evidence="1">Uncharacterized protein</fullName>
    </submittedName>
</protein>
<reference evidence="1 2" key="1">
    <citation type="submission" date="2024-02" db="EMBL/GenBank/DDBJ databases">
        <title>Deinococcus xinjiangensis NBRC 107630.</title>
        <authorList>
            <person name="Ichikawa N."/>
            <person name="Katano-Makiyama Y."/>
            <person name="Hidaka K."/>
        </authorList>
    </citation>
    <scope>NUCLEOTIDE SEQUENCE [LARGE SCALE GENOMIC DNA]</scope>
    <source>
        <strain evidence="1 2">NBRC 107630</strain>
    </source>
</reference>
<sequence>MGKNSRGSYSHIETDLPAITISRLAYPHNKKPRGILAPLGLYKLQL</sequence>
<keyword evidence="2" id="KW-1185">Reference proteome</keyword>